<reference evidence="2 3" key="1">
    <citation type="journal article" date="2020" name="Genome Biol. Evol.">
        <title>Comparative genomics of Sclerotiniaceae.</title>
        <authorList>
            <person name="Valero Jimenez C.A."/>
            <person name="Steentjes M."/>
            <person name="Scholten O.E."/>
            <person name="Van Kan J.A.L."/>
        </authorList>
    </citation>
    <scope>NUCLEOTIDE SEQUENCE [LARGE SCALE GENOMIC DNA]</scope>
    <source>
        <strain evidence="2 3">MUCL 94</strain>
    </source>
</reference>
<proteinExistence type="predicted"/>
<dbReference type="GeneID" id="62148193"/>
<dbReference type="RefSeq" id="XP_038734560.1">
    <property type="nucleotide sequence ID" value="XM_038875116.1"/>
</dbReference>
<accession>A0A9P5IQB4</accession>
<dbReference type="AlphaFoldDB" id="A0A9P5IQB4"/>
<evidence type="ECO:0000313" key="2">
    <source>
        <dbReference type="EMBL" id="KAF7947355.1"/>
    </source>
</evidence>
<organism evidence="2 3">
    <name type="scientific">Botrytis byssoidea</name>
    <dbReference type="NCBI Taxonomy" id="139641"/>
    <lineage>
        <taxon>Eukaryota</taxon>
        <taxon>Fungi</taxon>
        <taxon>Dikarya</taxon>
        <taxon>Ascomycota</taxon>
        <taxon>Pezizomycotina</taxon>
        <taxon>Leotiomycetes</taxon>
        <taxon>Helotiales</taxon>
        <taxon>Sclerotiniaceae</taxon>
        <taxon>Botrytis</taxon>
    </lineage>
</organism>
<comment type="caution">
    <text evidence="2">The sequence shown here is derived from an EMBL/GenBank/DDBJ whole genome shotgun (WGS) entry which is preliminary data.</text>
</comment>
<keyword evidence="3" id="KW-1185">Reference proteome</keyword>
<feature type="region of interest" description="Disordered" evidence="1">
    <location>
        <begin position="1"/>
        <end position="31"/>
    </location>
</feature>
<evidence type="ECO:0000256" key="1">
    <source>
        <dbReference type="SAM" id="MobiDB-lite"/>
    </source>
</evidence>
<dbReference type="EMBL" id="RCSW01000007">
    <property type="protein sequence ID" value="KAF7947355.1"/>
    <property type="molecule type" value="Genomic_DNA"/>
</dbReference>
<dbReference type="Proteomes" id="UP000710849">
    <property type="component" value="Unassembled WGS sequence"/>
</dbReference>
<gene>
    <name evidence="2" type="ORF">EAE97_004604</name>
</gene>
<protein>
    <submittedName>
        <fullName evidence="2">Uncharacterized protein</fullName>
    </submittedName>
</protein>
<name>A0A9P5IQB4_9HELO</name>
<feature type="compositionally biased region" description="Basic and acidic residues" evidence="1">
    <location>
        <begin position="69"/>
        <end position="87"/>
    </location>
</feature>
<sequence length="107" mass="11716">MPIETVEPEAEPILAEDNEGSAPKLPTPSRPAITPQVVILHMTLLPLDVKPMDATTGAMELGEYTGEMTGKRSREQDNGSDSQDAKRLRATLPIMTDLALDQQFFTH</sequence>
<feature type="region of interest" description="Disordered" evidence="1">
    <location>
        <begin position="61"/>
        <end position="87"/>
    </location>
</feature>
<feature type="compositionally biased region" description="Acidic residues" evidence="1">
    <location>
        <begin position="1"/>
        <end position="19"/>
    </location>
</feature>
<evidence type="ECO:0000313" key="3">
    <source>
        <dbReference type="Proteomes" id="UP000710849"/>
    </source>
</evidence>